<organism evidence="2 3">
    <name type="scientific">Lasiosphaeria ovina</name>
    <dbReference type="NCBI Taxonomy" id="92902"/>
    <lineage>
        <taxon>Eukaryota</taxon>
        <taxon>Fungi</taxon>
        <taxon>Dikarya</taxon>
        <taxon>Ascomycota</taxon>
        <taxon>Pezizomycotina</taxon>
        <taxon>Sordariomycetes</taxon>
        <taxon>Sordariomycetidae</taxon>
        <taxon>Sordariales</taxon>
        <taxon>Lasiosphaeriaceae</taxon>
        <taxon>Lasiosphaeria</taxon>
    </lineage>
</organism>
<keyword evidence="1" id="KW-0472">Membrane</keyword>
<feature type="transmembrane region" description="Helical" evidence="1">
    <location>
        <begin position="125"/>
        <end position="147"/>
    </location>
</feature>
<evidence type="ECO:0000313" key="3">
    <source>
        <dbReference type="Proteomes" id="UP001287356"/>
    </source>
</evidence>
<keyword evidence="1" id="KW-1133">Transmembrane helix</keyword>
<comment type="caution">
    <text evidence="2">The sequence shown here is derived from an EMBL/GenBank/DDBJ whole genome shotgun (WGS) entry which is preliminary data.</text>
</comment>
<dbReference type="AlphaFoldDB" id="A0AAE0MZ07"/>
<protein>
    <submittedName>
        <fullName evidence="2">Uncharacterized protein</fullName>
    </submittedName>
</protein>
<keyword evidence="1" id="KW-0812">Transmembrane</keyword>
<name>A0AAE0MZ07_9PEZI</name>
<dbReference type="Proteomes" id="UP001287356">
    <property type="component" value="Unassembled WGS sequence"/>
</dbReference>
<evidence type="ECO:0000256" key="1">
    <source>
        <dbReference type="SAM" id="Phobius"/>
    </source>
</evidence>
<reference evidence="2" key="2">
    <citation type="submission" date="2023-06" db="EMBL/GenBank/DDBJ databases">
        <authorList>
            <consortium name="Lawrence Berkeley National Laboratory"/>
            <person name="Haridas S."/>
            <person name="Hensen N."/>
            <person name="Bonometti L."/>
            <person name="Westerberg I."/>
            <person name="Brannstrom I.O."/>
            <person name="Guillou S."/>
            <person name="Cros-Aarteil S."/>
            <person name="Calhoun S."/>
            <person name="Kuo A."/>
            <person name="Mondo S."/>
            <person name="Pangilinan J."/>
            <person name="Riley R."/>
            <person name="Labutti K."/>
            <person name="Andreopoulos B."/>
            <person name="Lipzen A."/>
            <person name="Chen C."/>
            <person name="Yanf M."/>
            <person name="Daum C."/>
            <person name="Ng V."/>
            <person name="Clum A."/>
            <person name="Steindorff A."/>
            <person name="Ohm R."/>
            <person name="Martin F."/>
            <person name="Silar P."/>
            <person name="Natvig D."/>
            <person name="Lalanne C."/>
            <person name="Gautier V."/>
            <person name="Ament-Velasquez S.L."/>
            <person name="Kruys A."/>
            <person name="Hutchinson M.I."/>
            <person name="Powell A.J."/>
            <person name="Barry K."/>
            <person name="Miller A.N."/>
            <person name="Grigoriev I.V."/>
            <person name="Debuchy R."/>
            <person name="Gladieux P."/>
            <person name="Thoren M.H."/>
            <person name="Johannesson H."/>
        </authorList>
    </citation>
    <scope>NUCLEOTIDE SEQUENCE</scope>
    <source>
        <strain evidence="2">CBS 958.72</strain>
    </source>
</reference>
<dbReference type="EMBL" id="JAULSN010000010">
    <property type="protein sequence ID" value="KAK3362167.1"/>
    <property type="molecule type" value="Genomic_DNA"/>
</dbReference>
<proteinExistence type="predicted"/>
<keyword evidence="3" id="KW-1185">Reference proteome</keyword>
<reference evidence="2" key="1">
    <citation type="journal article" date="2023" name="Mol. Phylogenet. Evol.">
        <title>Genome-scale phylogeny and comparative genomics of the fungal order Sordariales.</title>
        <authorList>
            <person name="Hensen N."/>
            <person name="Bonometti L."/>
            <person name="Westerberg I."/>
            <person name="Brannstrom I.O."/>
            <person name="Guillou S."/>
            <person name="Cros-Aarteil S."/>
            <person name="Calhoun S."/>
            <person name="Haridas S."/>
            <person name="Kuo A."/>
            <person name="Mondo S."/>
            <person name="Pangilinan J."/>
            <person name="Riley R."/>
            <person name="LaButti K."/>
            <person name="Andreopoulos B."/>
            <person name="Lipzen A."/>
            <person name="Chen C."/>
            <person name="Yan M."/>
            <person name="Daum C."/>
            <person name="Ng V."/>
            <person name="Clum A."/>
            <person name="Steindorff A."/>
            <person name="Ohm R.A."/>
            <person name="Martin F."/>
            <person name="Silar P."/>
            <person name="Natvig D.O."/>
            <person name="Lalanne C."/>
            <person name="Gautier V."/>
            <person name="Ament-Velasquez S.L."/>
            <person name="Kruys A."/>
            <person name="Hutchinson M.I."/>
            <person name="Powell A.J."/>
            <person name="Barry K."/>
            <person name="Miller A.N."/>
            <person name="Grigoriev I.V."/>
            <person name="Debuchy R."/>
            <person name="Gladieux P."/>
            <person name="Hiltunen Thoren M."/>
            <person name="Johannesson H."/>
        </authorList>
    </citation>
    <scope>NUCLEOTIDE SEQUENCE</scope>
    <source>
        <strain evidence="2">CBS 958.72</strain>
    </source>
</reference>
<accession>A0AAE0MZ07</accession>
<evidence type="ECO:0000313" key="2">
    <source>
        <dbReference type="EMBL" id="KAK3362167.1"/>
    </source>
</evidence>
<gene>
    <name evidence="2" type="ORF">B0T24DRAFT_107164</name>
</gene>
<sequence length="150" mass="17162">MGWGERVLVRLASSHETKSRESGRACVRVCVCVCVYVVCTPYDTVQYLSMAVRSCGWACAQGRAGWFRWFRGLDDKKKTETKSKRREKKPSSYWAPLRRFPNGGYVLVFERGLPMRRKGARKLRWVLYCTYLAGGVSSAVQCMWCGVTKV</sequence>